<reference evidence="8" key="1">
    <citation type="submission" date="2016-10" db="EMBL/GenBank/DDBJ databases">
        <authorList>
            <person name="Varghese N."/>
            <person name="Submissions S."/>
        </authorList>
    </citation>
    <scope>NUCLEOTIDE SEQUENCE [LARGE SCALE GENOMIC DNA]</scope>
    <source>
        <strain evidence="8">Gh-67</strain>
    </source>
</reference>
<dbReference type="Gene3D" id="3.20.20.80">
    <property type="entry name" value="Glycosidases"/>
    <property type="match status" value="1"/>
</dbReference>
<keyword evidence="1 7" id="KW-0378">Hydrolase</keyword>
<dbReference type="Pfam" id="PF00331">
    <property type="entry name" value="Glyco_hydro_10"/>
    <property type="match status" value="1"/>
</dbReference>
<sequence length="220" mass="24717">LSVVTQISTQRGSLSAIPSFFPKKSLPDNSDIKLAFQYARQAAINAGNTDLKLFYNDYGHEYSKTKTDSIAALVKRLYNEPLIGGQHIIDGVGLQMHTNYARLTDDTGTQGNIEYAIEKMQQTGLKVHISELDISVTNRNDGTTQADREAAQQYRYFYIAQKYRYIVPASQRWGITLWNIGDADSSLGVGAAATLYNIDYSRKYAYQRFYEGLNQAISIQ</sequence>
<evidence type="ECO:0000256" key="4">
    <source>
        <dbReference type="ARBA" id="ARBA00023326"/>
    </source>
</evidence>
<proteinExistence type="predicted"/>
<dbReference type="InterPro" id="IPR031158">
    <property type="entry name" value="GH10_AS"/>
</dbReference>
<dbReference type="STRING" id="551996.SAMN05192573_13234"/>
<evidence type="ECO:0000313" key="8">
    <source>
        <dbReference type="Proteomes" id="UP000199705"/>
    </source>
</evidence>
<name>A0A1G8NCU2_9SPHI</name>
<dbReference type="Proteomes" id="UP000199705">
    <property type="component" value="Unassembled WGS sequence"/>
</dbReference>
<evidence type="ECO:0000256" key="5">
    <source>
        <dbReference type="PROSITE-ProRule" id="PRU10061"/>
    </source>
</evidence>
<dbReference type="PROSITE" id="PS00591">
    <property type="entry name" value="GH10_1"/>
    <property type="match status" value="1"/>
</dbReference>
<keyword evidence="3 7" id="KW-0326">Glycosidase</keyword>
<evidence type="ECO:0000259" key="6">
    <source>
        <dbReference type="SMART" id="SM00633"/>
    </source>
</evidence>
<dbReference type="GO" id="GO:0045493">
    <property type="term" value="P:xylan catabolic process"/>
    <property type="evidence" value="ECO:0007669"/>
    <property type="project" value="UniProtKB-KW"/>
</dbReference>
<keyword evidence="4" id="KW-0624">Polysaccharide degradation</keyword>
<keyword evidence="2" id="KW-0119">Carbohydrate metabolism</keyword>
<accession>A0A1G8NCU2</accession>
<protein>
    <submittedName>
        <fullName evidence="7">Endo-1,4-beta-xylanase</fullName>
    </submittedName>
</protein>
<feature type="domain" description="GH10" evidence="6">
    <location>
        <begin position="7"/>
        <end position="213"/>
    </location>
</feature>
<dbReference type="InterPro" id="IPR001000">
    <property type="entry name" value="GH10_dom"/>
</dbReference>
<gene>
    <name evidence="7" type="ORF">SAMN05192573_13234</name>
</gene>
<evidence type="ECO:0000313" key="7">
    <source>
        <dbReference type="EMBL" id="SDI77973.1"/>
    </source>
</evidence>
<feature type="non-terminal residue" evidence="7">
    <location>
        <position position="1"/>
    </location>
</feature>
<dbReference type="GO" id="GO:0004553">
    <property type="term" value="F:hydrolase activity, hydrolyzing O-glycosyl compounds"/>
    <property type="evidence" value="ECO:0007669"/>
    <property type="project" value="InterPro"/>
</dbReference>
<evidence type="ECO:0000256" key="2">
    <source>
        <dbReference type="ARBA" id="ARBA00023277"/>
    </source>
</evidence>
<dbReference type="EMBL" id="FNCG01000032">
    <property type="protein sequence ID" value="SDI77973.1"/>
    <property type="molecule type" value="Genomic_DNA"/>
</dbReference>
<dbReference type="SMART" id="SM00633">
    <property type="entry name" value="Glyco_10"/>
    <property type="match status" value="1"/>
</dbReference>
<keyword evidence="8" id="KW-1185">Reference proteome</keyword>
<keyword evidence="7" id="KW-0858">Xylan degradation</keyword>
<feature type="active site" description="Nucleophile" evidence="5">
    <location>
        <position position="131"/>
    </location>
</feature>
<evidence type="ECO:0000256" key="3">
    <source>
        <dbReference type="ARBA" id="ARBA00023295"/>
    </source>
</evidence>
<evidence type="ECO:0000256" key="1">
    <source>
        <dbReference type="ARBA" id="ARBA00022801"/>
    </source>
</evidence>
<dbReference type="InterPro" id="IPR017853">
    <property type="entry name" value="GH"/>
</dbReference>
<dbReference type="RefSeq" id="WP_218134527.1">
    <property type="nucleotide sequence ID" value="NZ_FNCG01000032.1"/>
</dbReference>
<dbReference type="AlphaFoldDB" id="A0A1G8NCU2"/>
<organism evidence="7 8">
    <name type="scientific">Mucilaginibacter gossypii</name>
    <dbReference type="NCBI Taxonomy" id="551996"/>
    <lineage>
        <taxon>Bacteria</taxon>
        <taxon>Pseudomonadati</taxon>
        <taxon>Bacteroidota</taxon>
        <taxon>Sphingobacteriia</taxon>
        <taxon>Sphingobacteriales</taxon>
        <taxon>Sphingobacteriaceae</taxon>
        <taxon>Mucilaginibacter</taxon>
    </lineage>
</organism>
<dbReference type="SUPFAM" id="SSF51445">
    <property type="entry name" value="(Trans)glycosidases"/>
    <property type="match status" value="1"/>
</dbReference>